<gene>
    <name evidence="5" type="ORF">N782_00605</name>
</gene>
<dbReference type="PROSITE" id="PS50949">
    <property type="entry name" value="HTH_GNTR"/>
    <property type="match status" value="1"/>
</dbReference>
<dbReference type="RefSeq" id="WP_036815170.1">
    <property type="nucleotide sequence ID" value="NZ_AVBF01000001.1"/>
</dbReference>
<dbReference type="CDD" id="cd07377">
    <property type="entry name" value="WHTH_GntR"/>
    <property type="match status" value="1"/>
</dbReference>
<dbReference type="InterPro" id="IPR000524">
    <property type="entry name" value="Tscrpt_reg_HTH_GntR"/>
</dbReference>
<sequence>MPQDFQKDKPIYLQLMTQLSSEIIRGERKAGDKLPSVREYAIEAGVNPNTMSKTYKELESMGVVEFRRGQGTFVTEDYNRLEKLRTQMKEEYIESFIKDMKELGFSAKETLDGLQSYYEKEDDG</sequence>
<dbReference type="SUPFAM" id="SSF46785">
    <property type="entry name" value="Winged helix' DNA-binding domain"/>
    <property type="match status" value="1"/>
</dbReference>
<dbReference type="InterPro" id="IPR036390">
    <property type="entry name" value="WH_DNA-bd_sf"/>
</dbReference>
<dbReference type="GO" id="GO:0003700">
    <property type="term" value="F:DNA-binding transcription factor activity"/>
    <property type="evidence" value="ECO:0007669"/>
    <property type="project" value="InterPro"/>
</dbReference>
<dbReference type="InterPro" id="IPR036388">
    <property type="entry name" value="WH-like_DNA-bd_sf"/>
</dbReference>
<dbReference type="PANTHER" id="PTHR38445:SF6">
    <property type="entry name" value="GNTR-FAMILY TRANSCRIPTIONAL REGULATOR"/>
    <property type="match status" value="1"/>
</dbReference>
<evidence type="ECO:0000256" key="1">
    <source>
        <dbReference type="ARBA" id="ARBA00023015"/>
    </source>
</evidence>
<reference evidence="5 6" key="1">
    <citation type="journal article" date="2015" name="Stand. Genomic Sci.">
        <title>High quality draft genome sequence of the moderately halophilic bacterium Pontibacillus yanchengensis Y32(T) and comparison among Pontibacillus genomes.</title>
        <authorList>
            <person name="Huang J."/>
            <person name="Qiao Z.X."/>
            <person name="Tang J.W."/>
            <person name="Wang G."/>
        </authorList>
    </citation>
    <scope>NUCLEOTIDE SEQUENCE [LARGE SCALE GENOMIC DNA]</scope>
    <source>
        <strain evidence="5 6">Y32</strain>
    </source>
</reference>
<evidence type="ECO:0000313" key="6">
    <source>
        <dbReference type="Proteomes" id="UP000030147"/>
    </source>
</evidence>
<evidence type="ECO:0000259" key="4">
    <source>
        <dbReference type="PROSITE" id="PS50949"/>
    </source>
</evidence>
<dbReference type="OrthoDB" id="362473at2"/>
<dbReference type="AlphaFoldDB" id="A0A0A2TGA4"/>
<dbReference type="eggNOG" id="COG1725">
    <property type="taxonomic scope" value="Bacteria"/>
</dbReference>
<dbReference type="STRING" id="1385514.N782_00605"/>
<dbReference type="EMBL" id="AVBF01000001">
    <property type="protein sequence ID" value="KGP74594.1"/>
    <property type="molecule type" value="Genomic_DNA"/>
</dbReference>
<dbReference type="Proteomes" id="UP000030147">
    <property type="component" value="Unassembled WGS sequence"/>
</dbReference>
<feature type="domain" description="HTH gntR-type" evidence="4">
    <location>
        <begin position="9"/>
        <end position="77"/>
    </location>
</feature>
<keyword evidence="2" id="KW-0238">DNA-binding</keyword>
<organism evidence="5 6">
    <name type="scientific">Pontibacillus yanchengensis Y32</name>
    <dbReference type="NCBI Taxonomy" id="1385514"/>
    <lineage>
        <taxon>Bacteria</taxon>
        <taxon>Bacillati</taxon>
        <taxon>Bacillota</taxon>
        <taxon>Bacilli</taxon>
        <taxon>Bacillales</taxon>
        <taxon>Bacillaceae</taxon>
        <taxon>Pontibacillus</taxon>
    </lineage>
</organism>
<keyword evidence="3" id="KW-0804">Transcription</keyword>
<name>A0A0A2TGA4_9BACI</name>
<evidence type="ECO:0000256" key="2">
    <source>
        <dbReference type="ARBA" id="ARBA00023125"/>
    </source>
</evidence>
<accession>A0A0A2TGA4</accession>
<dbReference type="PANTHER" id="PTHR38445">
    <property type="entry name" value="HTH-TYPE TRANSCRIPTIONAL REPRESSOR YTRA"/>
    <property type="match status" value="1"/>
</dbReference>
<proteinExistence type="predicted"/>
<comment type="caution">
    <text evidence="5">The sequence shown here is derived from an EMBL/GenBank/DDBJ whole genome shotgun (WGS) entry which is preliminary data.</text>
</comment>
<evidence type="ECO:0000256" key="3">
    <source>
        <dbReference type="ARBA" id="ARBA00023163"/>
    </source>
</evidence>
<keyword evidence="1" id="KW-0805">Transcription regulation</keyword>
<protein>
    <submittedName>
        <fullName evidence="5">Transcriptional regulator</fullName>
    </submittedName>
</protein>
<dbReference type="Pfam" id="PF00392">
    <property type="entry name" value="GntR"/>
    <property type="match status" value="1"/>
</dbReference>
<dbReference type="GO" id="GO:0003677">
    <property type="term" value="F:DNA binding"/>
    <property type="evidence" value="ECO:0007669"/>
    <property type="project" value="UniProtKB-KW"/>
</dbReference>
<keyword evidence="6" id="KW-1185">Reference proteome</keyword>
<evidence type="ECO:0000313" key="5">
    <source>
        <dbReference type="EMBL" id="KGP74594.1"/>
    </source>
</evidence>
<dbReference type="SMART" id="SM00345">
    <property type="entry name" value="HTH_GNTR"/>
    <property type="match status" value="1"/>
</dbReference>
<dbReference type="Gene3D" id="1.10.10.10">
    <property type="entry name" value="Winged helix-like DNA-binding domain superfamily/Winged helix DNA-binding domain"/>
    <property type="match status" value="1"/>
</dbReference>